<evidence type="ECO:0000256" key="6">
    <source>
        <dbReference type="ARBA" id="ARBA00009320"/>
    </source>
</evidence>
<comment type="catalytic activity">
    <reaction evidence="12 18">
        <text>L-valine + 2-oxoglutarate = 3-methyl-2-oxobutanoate + L-glutamate</text>
        <dbReference type="Rhea" id="RHEA:24813"/>
        <dbReference type="ChEBI" id="CHEBI:11851"/>
        <dbReference type="ChEBI" id="CHEBI:16810"/>
        <dbReference type="ChEBI" id="CHEBI:29985"/>
        <dbReference type="ChEBI" id="CHEBI:57762"/>
        <dbReference type="EC" id="2.6.1.42"/>
    </reaction>
</comment>
<evidence type="ECO:0000256" key="10">
    <source>
        <dbReference type="ARBA" id="ARBA00022898"/>
    </source>
</evidence>
<dbReference type="Pfam" id="PF01063">
    <property type="entry name" value="Aminotran_4"/>
    <property type="match status" value="1"/>
</dbReference>
<dbReference type="InterPro" id="IPR018300">
    <property type="entry name" value="Aminotrans_IV_CS"/>
</dbReference>
<dbReference type="UniPathway" id="UPA00049">
    <property type="reaction ID" value="UER00062"/>
</dbReference>
<dbReference type="GO" id="GO:0052656">
    <property type="term" value="F:L-isoleucine-2-oxoglutarate transaminase activity"/>
    <property type="evidence" value="ECO:0007669"/>
    <property type="project" value="RHEA"/>
</dbReference>
<dbReference type="KEGG" id="dsf:UWK_01376"/>
<dbReference type="Gene3D" id="3.20.10.10">
    <property type="entry name" value="D-amino Acid Aminotransferase, subunit A, domain 2"/>
    <property type="match status" value="1"/>
</dbReference>
<evidence type="ECO:0000256" key="3">
    <source>
        <dbReference type="ARBA" id="ARBA00004824"/>
    </source>
</evidence>
<keyword evidence="11 18" id="KW-0100">Branched-chain amino acid biosynthesis</keyword>
<dbReference type="EC" id="2.6.1.42" evidence="18"/>
<comment type="pathway">
    <text evidence="4">Amino-acid biosynthesis; L-valine biosynthesis; L-valine from pyruvate: step 4/4.</text>
</comment>
<name>M1P8F3_DESSD</name>
<reference evidence="20" key="1">
    <citation type="journal article" date="2013" name="Stand. Genomic Sci.">
        <title>Complete genome sequence of Desulfocapsa sulfexigens, a marine deltaproteobacterium specialized in disproportionating inorganic sulfur compounds.</title>
        <authorList>
            <person name="Finster K.W."/>
            <person name="Kjeldsen K.U."/>
            <person name="Kube M."/>
            <person name="Reinhardt R."/>
            <person name="Mussmann M."/>
            <person name="Amann R."/>
            <person name="Schreiber L."/>
        </authorList>
    </citation>
    <scope>NUCLEOTIDE SEQUENCE [LARGE SCALE GENOMIC DNA]</scope>
    <source>
        <strain evidence="20">DSM 10523 / SB164P1</strain>
    </source>
</reference>
<comment type="catalytic activity">
    <reaction evidence="14 18">
        <text>L-leucine + 2-oxoglutarate = 4-methyl-2-oxopentanoate + L-glutamate</text>
        <dbReference type="Rhea" id="RHEA:18321"/>
        <dbReference type="ChEBI" id="CHEBI:16810"/>
        <dbReference type="ChEBI" id="CHEBI:17865"/>
        <dbReference type="ChEBI" id="CHEBI:29985"/>
        <dbReference type="ChEBI" id="CHEBI:57427"/>
        <dbReference type="EC" id="2.6.1.42"/>
    </reaction>
</comment>
<evidence type="ECO:0000256" key="8">
    <source>
        <dbReference type="ARBA" id="ARBA00022605"/>
    </source>
</evidence>
<keyword evidence="7 18" id="KW-0032">Aminotransferase</keyword>
<keyword evidence="8 18" id="KW-0028">Amino-acid biosynthesis</keyword>
<dbReference type="EMBL" id="CP003985">
    <property type="protein sequence ID" value="AGF77937.1"/>
    <property type="molecule type" value="Genomic_DNA"/>
</dbReference>
<evidence type="ECO:0000256" key="1">
    <source>
        <dbReference type="ARBA" id="ARBA00001933"/>
    </source>
</evidence>
<accession>M1P8F3</accession>
<evidence type="ECO:0000256" key="15">
    <source>
        <dbReference type="PIRSR" id="PIRSR006468-1"/>
    </source>
</evidence>
<evidence type="ECO:0000256" key="5">
    <source>
        <dbReference type="ARBA" id="ARBA00005072"/>
    </source>
</evidence>
<dbReference type="GO" id="GO:0009099">
    <property type="term" value="P:L-valine biosynthetic process"/>
    <property type="evidence" value="ECO:0007669"/>
    <property type="project" value="UniProtKB-UniPathway"/>
</dbReference>
<dbReference type="Proteomes" id="UP000011721">
    <property type="component" value="Chromosome"/>
</dbReference>
<dbReference type="InterPro" id="IPR033939">
    <property type="entry name" value="BCAT_family"/>
</dbReference>
<dbReference type="InterPro" id="IPR036038">
    <property type="entry name" value="Aminotransferase-like"/>
</dbReference>
<comment type="catalytic activity">
    <reaction evidence="13 18">
        <text>L-isoleucine + 2-oxoglutarate = (S)-3-methyl-2-oxopentanoate + L-glutamate</text>
        <dbReference type="Rhea" id="RHEA:24801"/>
        <dbReference type="ChEBI" id="CHEBI:16810"/>
        <dbReference type="ChEBI" id="CHEBI:29985"/>
        <dbReference type="ChEBI" id="CHEBI:35146"/>
        <dbReference type="ChEBI" id="CHEBI:58045"/>
        <dbReference type="EC" id="2.6.1.42"/>
    </reaction>
</comment>
<evidence type="ECO:0000256" key="11">
    <source>
        <dbReference type="ARBA" id="ARBA00023304"/>
    </source>
</evidence>
<dbReference type="GO" id="GO:0009098">
    <property type="term" value="P:L-leucine biosynthetic process"/>
    <property type="evidence" value="ECO:0007669"/>
    <property type="project" value="UniProtKB-UniPathway"/>
</dbReference>
<dbReference type="AlphaFoldDB" id="M1P8F3"/>
<dbReference type="PIRSF" id="PIRSF006468">
    <property type="entry name" value="BCAT1"/>
    <property type="match status" value="1"/>
</dbReference>
<keyword evidence="10 17" id="KW-0663">Pyridoxal phosphate</keyword>
<evidence type="ECO:0000256" key="18">
    <source>
        <dbReference type="RuleBase" id="RU004517"/>
    </source>
</evidence>
<dbReference type="UniPathway" id="UPA00047">
    <property type="reaction ID" value="UER00058"/>
</dbReference>
<protein>
    <recommendedName>
        <fullName evidence="18">Branched-chain-amino-acid aminotransferase</fullName>
        <ecNumber evidence="18">2.6.1.42</ecNumber>
    </recommendedName>
</protein>
<dbReference type="PANTHER" id="PTHR11825">
    <property type="entry name" value="SUBGROUP IIII AMINOTRANSFERASE"/>
    <property type="match status" value="1"/>
</dbReference>
<gene>
    <name evidence="19" type="ordered locus">UWK_01376</name>
</gene>
<evidence type="ECO:0000256" key="12">
    <source>
        <dbReference type="ARBA" id="ARBA00048212"/>
    </source>
</evidence>
<evidence type="ECO:0000313" key="20">
    <source>
        <dbReference type="Proteomes" id="UP000011721"/>
    </source>
</evidence>
<dbReference type="PATRIC" id="fig|1167006.5.peg.1518"/>
<evidence type="ECO:0000256" key="13">
    <source>
        <dbReference type="ARBA" id="ARBA00048798"/>
    </source>
</evidence>
<evidence type="ECO:0000256" key="17">
    <source>
        <dbReference type="RuleBase" id="RU004516"/>
    </source>
</evidence>
<dbReference type="SUPFAM" id="SSF56752">
    <property type="entry name" value="D-aminoacid aminotransferase-like PLP-dependent enzymes"/>
    <property type="match status" value="1"/>
</dbReference>
<dbReference type="UniPathway" id="UPA00048">
    <property type="reaction ID" value="UER00073"/>
</dbReference>
<dbReference type="InterPro" id="IPR043131">
    <property type="entry name" value="BCAT-like_N"/>
</dbReference>
<comment type="function">
    <text evidence="2">Acts on leucine, isoleucine and valine.</text>
</comment>
<evidence type="ECO:0000256" key="2">
    <source>
        <dbReference type="ARBA" id="ARBA00003109"/>
    </source>
</evidence>
<dbReference type="RefSeq" id="WP_015403628.1">
    <property type="nucleotide sequence ID" value="NC_020304.1"/>
</dbReference>
<dbReference type="Gene3D" id="3.30.470.10">
    <property type="match status" value="1"/>
</dbReference>
<dbReference type="STRING" id="1167006.UWK_01376"/>
<comment type="pathway">
    <text evidence="3">Amino-acid biosynthesis; L-isoleucine biosynthesis; L-isoleucine from 2-oxobutanoate: step 4/4.</text>
</comment>
<evidence type="ECO:0000313" key="19">
    <source>
        <dbReference type="EMBL" id="AGF77937.1"/>
    </source>
</evidence>
<dbReference type="HOGENOM" id="CLU_031922_0_2_7"/>
<dbReference type="InterPro" id="IPR001544">
    <property type="entry name" value="Aminotrans_IV"/>
</dbReference>
<dbReference type="GO" id="GO:0052655">
    <property type="term" value="F:L-valine-2-oxoglutarate transaminase activity"/>
    <property type="evidence" value="ECO:0007669"/>
    <property type="project" value="RHEA"/>
</dbReference>
<evidence type="ECO:0000256" key="4">
    <source>
        <dbReference type="ARBA" id="ARBA00004931"/>
    </source>
</evidence>
<evidence type="ECO:0000256" key="14">
    <source>
        <dbReference type="ARBA" id="ARBA00049229"/>
    </source>
</evidence>
<comment type="pathway">
    <text evidence="5">Amino-acid biosynthesis; L-leucine biosynthesis; L-leucine from 3-methyl-2-oxobutanoate: step 4/4.</text>
</comment>
<evidence type="ECO:0000256" key="7">
    <source>
        <dbReference type="ARBA" id="ARBA00022576"/>
    </source>
</evidence>
<dbReference type="GO" id="GO:0009097">
    <property type="term" value="P:isoleucine biosynthetic process"/>
    <property type="evidence" value="ECO:0007669"/>
    <property type="project" value="UniProtKB-UniPathway"/>
</dbReference>
<comment type="cofactor">
    <cofactor evidence="1 17">
        <name>pyridoxal 5'-phosphate</name>
        <dbReference type="ChEBI" id="CHEBI:597326"/>
    </cofactor>
</comment>
<evidence type="ECO:0000256" key="9">
    <source>
        <dbReference type="ARBA" id="ARBA00022679"/>
    </source>
</evidence>
<feature type="modified residue" description="N6-(pyridoxal phosphate)lysine" evidence="15">
    <location>
        <position position="200"/>
    </location>
</feature>
<dbReference type="InterPro" id="IPR043132">
    <property type="entry name" value="BCAT-like_C"/>
</dbReference>
<dbReference type="OrthoDB" id="9804984at2"/>
<proteinExistence type="inferred from homology"/>
<dbReference type="InterPro" id="IPR005786">
    <property type="entry name" value="B_amino_transII"/>
</dbReference>
<keyword evidence="9 18" id="KW-0808">Transferase</keyword>
<dbReference type="PANTHER" id="PTHR11825:SF44">
    <property type="entry name" value="BRANCHED-CHAIN-AMINO-ACID AMINOTRANSFERASE"/>
    <property type="match status" value="1"/>
</dbReference>
<sequence>MWKDLDISVVRCDSEKRKDKPDQKNLGFGKFFTDHMFLMKWDRENGWHNAEICPYQNFSMDPAAMVYHYGQAIFEGLKAYKGENDQIYMFRPEDNLERMNSSALRMCMPRIPVDKVLKGIKALVYLDRDWIPSGDGATLYLRPTMVAVEPALGVRPSSQYYFFVIMSPVGAYYAEGFNPTKIWVTDKYVRAVKGGVGHVKTAGNYAASIMAAEEAHRAGYTQVLWLDACERKYIEEVGTSNIFFKIGEDLITPPLNGSILGGITRDSVIQLARSWGVNVIEKQITIDEVLAAIEDGSLKEAFGSGTAAVIAPIGELCYQEKKHVVADGKTGELSQRLFDELQAIQNGRQDDPFKWIVRVG</sequence>
<dbReference type="CDD" id="cd01557">
    <property type="entry name" value="BCAT_beta_family"/>
    <property type="match status" value="1"/>
</dbReference>
<dbReference type="PROSITE" id="PS00770">
    <property type="entry name" value="AA_TRANSFER_CLASS_4"/>
    <property type="match status" value="1"/>
</dbReference>
<dbReference type="GO" id="GO:0052654">
    <property type="term" value="F:L-leucine-2-oxoglutarate transaminase activity"/>
    <property type="evidence" value="ECO:0007669"/>
    <property type="project" value="RHEA"/>
</dbReference>
<organism evidence="19 20">
    <name type="scientific">Desulfocapsa sulfexigens (strain DSM 10523 / SB164P1)</name>
    <dbReference type="NCBI Taxonomy" id="1167006"/>
    <lineage>
        <taxon>Bacteria</taxon>
        <taxon>Pseudomonadati</taxon>
        <taxon>Thermodesulfobacteriota</taxon>
        <taxon>Desulfobulbia</taxon>
        <taxon>Desulfobulbales</taxon>
        <taxon>Desulfocapsaceae</taxon>
        <taxon>Desulfocapsa</taxon>
    </lineage>
</organism>
<dbReference type="NCBIfam" id="TIGR01123">
    <property type="entry name" value="ilvE_II"/>
    <property type="match status" value="1"/>
</dbReference>
<dbReference type="NCBIfam" id="NF009897">
    <property type="entry name" value="PRK13357.1"/>
    <property type="match status" value="1"/>
</dbReference>
<evidence type="ECO:0000256" key="16">
    <source>
        <dbReference type="RuleBase" id="RU004106"/>
    </source>
</evidence>
<dbReference type="eggNOG" id="COG0115">
    <property type="taxonomic scope" value="Bacteria"/>
</dbReference>
<comment type="similarity">
    <text evidence="6 16">Belongs to the class-IV pyridoxal-phosphate-dependent aminotransferase family.</text>
</comment>
<keyword evidence="20" id="KW-1185">Reference proteome</keyword>